<dbReference type="AlphaFoldDB" id="A0A7S0VZA3"/>
<sequence length="100" mass="10427">MASALLANARARFAAAALSAGALSYAAADYTYRSASRPTAQSRPVALEAAHDEKHLGSDHCDCAPLWECMSAKCNGESCAACAPLEMQLRACLAKSHKVA</sequence>
<protein>
    <submittedName>
        <fullName evidence="1">Uncharacterized protein</fullName>
    </submittedName>
</protein>
<reference evidence="1" key="1">
    <citation type="submission" date="2021-01" db="EMBL/GenBank/DDBJ databases">
        <authorList>
            <person name="Corre E."/>
            <person name="Pelletier E."/>
            <person name="Niang G."/>
            <person name="Scheremetjew M."/>
            <person name="Finn R."/>
            <person name="Kale V."/>
            <person name="Holt S."/>
            <person name="Cochrane G."/>
            <person name="Meng A."/>
            <person name="Brown T."/>
            <person name="Cohen L."/>
        </authorList>
    </citation>
    <scope>NUCLEOTIDE SEQUENCE</scope>
    <source>
        <strain evidence="1">CCMP443</strain>
    </source>
</reference>
<evidence type="ECO:0000313" key="1">
    <source>
        <dbReference type="EMBL" id="CAD8794344.1"/>
    </source>
</evidence>
<dbReference type="EMBL" id="HBFN01013899">
    <property type="protein sequence ID" value="CAD8794344.1"/>
    <property type="molecule type" value="Transcribed_RNA"/>
</dbReference>
<accession>A0A7S0VZA3</accession>
<name>A0A7S0VZA3_9CRYP</name>
<organism evidence="1">
    <name type="scientific">Hemiselmis tepida</name>
    <dbReference type="NCBI Taxonomy" id="464990"/>
    <lineage>
        <taxon>Eukaryota</taxon>
        <taxon>Cryptophyceae</taxon>
        <taxon>Cryptomonadales</taxon>
        <taxon>Hemiselmidaceae</taxon>
        <taxon>Hemiselmis</taxon>
    </lineage>
</organism>
<gene>
    <name evidence="1" type="ORF">HTEP1355_LOCUS7977</name>
</gene>
<proteinExistence type="predicted"/>